<name>A0ABT9I2W1_9GAMM</name>
<gene>
    <name evidence="4" type="ORF">ORJ04_16245</name>
</gene>
<comment type="caution">
    <text evidence="4">The sequence shown here is derived from an EMBL/GenBank/DDBJ whole genome shotgun (WGS) entry which is preliminary data.</text>
</comment>
<keyword evidence="3" id="KW-0472">Membrane</keyword>
<evidence type="ECO:0000256" key="1">
    <source>
        <dbReference type="ARBA" id="ARBA00004167"/>
    </source>
</evidence>
<dbReference type="PANTHER" id="PTHR21461">
    <property type="entry name" value="GLYCOSYLTRANSFERASE FAMILY 92 PROTEIN"/>
    <property type="match status" value="1"/>
</dbReference>
<dbReference type="Pfam" id="PF13704">
    <property type="entry name" value="Glyco_tranf_2_4"/>
    <property type="match status" value="1"/>
</dbReference>
<accession>A0ABT9I2W1</accession>
<keyword evidence="3" id="KW-1133">Transmembrane helix</keyword>
<dbReference type="EMBL" id="JAPJDZ010000052">
    <property type="protein sequence ID" value="MDP5137508.1"/>
    <property type="molecule type" value="Genomic_DNA"/>
</dbReference>
<dbReference type="SUPFAM" id="SSF53448">
    <property type="entry name" value="Nucleotide-diphospho-sugar transferases"/>
    <property type="match status" value="1"/>
</dbReference>
<dbReference type="Proteomes" id="UP001231109">
    <property type="component" value="Unassembled WGS sequence"/>
</dbReference>
<evidence type="ECO:0000256" key="3">
    <source>
        <dbReference type="ARBA" id="ARBA00022989"/>
    </source>
</evidence>
<keyword evidence="2" id="KW-0812">Transmembrane</keyword>
<evidence type="ECO:0000256" key="2">
    <source>
        <dbReference type="ARBA" id="ARBA00022692"/>
    </source>
</evidence>
<evidence type="ECO:0000313" key="4">
    <source>
        <dbReference type="EMBL" id="MDP5137508.1"/>
    </source>
</evidence>
<dbReference type="InterPro" id="IPR029044">
    <property type="entry name" value="Nucleotide-diphossugar_trans"/>
</dbReference>
<dbReference type="PANTHER" id="PTHR21461:SF69">
    <property type="entry name" value="GLYCOSYLTRANSFERASE FAMILY 92 PROTEIN"/>
    <property type="match status" value="1"/>
</dbReference>
<reference evidence="4 5" key="1">
    <citation type="submission" date="2022-11" db="EMBL/GenBank/DDBJ databases">
        <title>Viruses from the air-sea interface of a natural surface slick.</title>
        <authorList>
            <person name="Rahlff J."/>
            <person name="Holmfeldt K."/>
        </authorList>
    </citation>
    <scope>NUCLEOTIDE SEQUENCE [LARGE SCALE GENOMIC DNA]</scope>
    <source>
        <strain evidence="4 5">SMS4</strain>
    </source>
</reference>
<dbReference type="CDD" id="cd00761">
    <property type="entry name" value="Glyco_tranf_GTA_type"/>
    <property type="match status" value="1"/>
</dbReference>
<protein>
    <submittedName>
        <fullName evidence="4">Glycosyltransferase family 2 protein</fullName>
    </submittedName>
</protein>
<keyword evidence="5" id="KW-1185">Reference proteome</keyword>
<comment type="subcellular location">
    <subcellularLocation>
        <location evidence="1">Membrane</location>
        <topology evidence="1">Single-pass membrane protein</topology>
    </subcellularLocation>
</comment>
<sequence length="383" mass="42757">MMTKLAVAAIFKNELPYIMEWVAYHQLIGVDRIIVADNVSDDGSSGLLEALSEAGIIERLHFPRLGDAPPQPLAYNAILKKYGSEFDLIAFIDADEFIMAESADENPIDILKALYQQQPDLGAIALNWRVYGSSRQYYEGTGLVLERFSCCADEDFPINNHIKSVVVPDKVAEMIVHYAQLKSGVYYTATGHKASFAQEDVSGKSLTVGVCHQKIILNHYITKSYREHYNRKYLKGSAAGEIGRRKGQEYFNGHDRSDEYRPVSAGLLIAVREHISLLHARLHSCSPYYSNIRGHIDAIYPAVVGWVSSNNLHVKVKVLIDRKIELIAEMTVSRPDVVDAGISVFECCGFEIDLPEGVNAETPIEVSVYGTNLRLYPSPEWVS</sequence>
<proteinExistence type="predicted"/>
<evidence type="ECO:0000313" key="5">
    <source>
        <dbReference type="Proteomes" id="UP001231109"/>
    </source>
</evidence>
<dbReference type="RefSeq" id="WP_305976839.1">
    <property type="nucleotide sequence ID" value="NZ_JAPJDZ010000052.1"/>
</dbReference>
<organism evidence="4 5">
    <name type="scientific">Rheinheimera baltica</name>
    <dbReference type="NCBI Taxonomy" id="67576"/>
    <lineage>
        <taxon>Bacteria</taxon>
        <taxon>Pseudomonadati</taxon>
        <taxon>Pseudomonadota</taxon>
        <taxon>Gammaproteobacteria</taxon>
        <taxon>Chromatiales</taxon>
        <taxon>Chromatiaceae</taxon>
        <taxon>Rheinheimera</taxon>
    </lineage>
</organism>